<dbReference type="AlphaFoldDB" id="A0AAN7UFA6"/>
<comment type="caution">
    <text evidence="2">The sequence shown here is derived from an EMBL/GenBank/DDBJ whole genome shotgun (WGS) entry which is preliminary data.</text>
</comment>
<gene>
    <name evidence="2" type="ORF">RRF57_003669</name>
</gene>
<name>A0AAN7UFA6_9PEZI</name>
<accession>A0AAN7UFA6</accession>
<evidence type="ECO:0008006" key="4">
    <source>
        <dbReference type="Google" id="ProtNLM"/>
    </source>
</evidence>
<evidence type="ECO:0000256" key="1">
    <source>
        <dbReference type="SAM" id="MobiDB-lite"/>
    </source>
</evidence>
<evidence type="ECO:0000313" key="2">
    <source>
        <dbReference type="EMBL" id="KAK5627954.1"/>
    </source>
</evidence>
<evidence type="ECO:0000313" key="3">
    <source>
        <dbReference type="Proteomes" id="UP001305414"/>
    </source>
</evidence>
<proteinExistence type="predicted"/>
<dbReference type="Gene3D" id="3.50.4.10">
    <property type="entry name" value="Hepatocyte Growth Factor"/>
    <property type="match status" value="1"/>
</dbReference>
<feature type="compositionally biased region" description="Low complexity" evidence="1">
    <location>
        <begin position="32"/>
        <end position="61"/>
    </location>
</feature>
<dbReference type="EMBL" id="JAWHQM010000006">
    <property type="protein sequence ID" value="KAK5627954.1"/>
    <property type="molecule type" value="Genomic_DNA"/>
</dbReference>
<reference evidence="2 3" key="1">
    <citation type="submission" date="2023-10" db="EMBL/GenBank/DDBJ databases">
        <title>Draft genome sequence of Xylaria bambusicola isolate GMP-LS, the root and basal stem rot pathogen of sugarcane in Indonesia.</title>
        <authorList>
            <person name="Selvaraj P."/>
            <person name="Muralishankar V."/>
            <person name="Muruganantham S."/>
            <person name="Sp S."/>
            <person name="Haryani S."/>
            <person name="Lau K.J.X."/>
            <person name="Naqvi N.I."/>
        </authorList>
    </citation>
    <scope>NUCLEOTIDE SEQUENCE [LARGE SCALE GENOMIC DNA]</scope>
    <source>
        <strain evidence="2">GMP-LS</strain>
    </source>
</reference>
<sequence>MKCSTSLATADDNQVSSTSPSMPSTGITITETPIASSAPSPKTTTPKTTSSKPSPTSSPSSRVCIGDDGSTYTDPGTGDKFRLECAVSHQGQDIENVKAYSMQSCVSMCAKNTHCKGAVWYNVGPQGTDLNYCWLKSTMEDPKLDGAVLVTKDAQSVVRL</sequence>
<protein>
    <recommendedName>
        <fullName evidence="4">Apple domain-containing protein</fullName>
    </recommendedName>
</protein>
<organism evidence="2 3">
    <name type="scientific">Xylaria bambusicola</name>
    <dbReference type="NCBI Taxonomy" id="326684"/>
    <lineage>
        <taxon>Eukaryota</taxon>
        <taxon>Fungi</taxon>
        <taxon>Dikarya</taxon>
        <taxon>Ascomycota</taxon>
        <taxon>Pezizomycotina</taxon>
        <taxon>Sordariomycetes</taxon>
        <taxon>Xylariomycetidae</taxon>
        <taxon>Xylariales</taxon>
        <taxon>Xylariaceae</taxon>
        <taxon>Xylaria</taxon>
    </lineage>
</organism>
<dbReference type="Proteomes" id="UP001305414">
    <property type="component" value="Unassembled WGS sequence"/>
</dbReference>
<feature type="compositionally biased region" description="Polar residues" evidence="1">
    <location>
        <begin position="1"/>
        <end position="31"/>
    </location>
</feature>
<keyword evidence="3" id="KW-1185">Reference proteome</keyword>
<feature type="region of interest" description="Disordered" evidence="1">
    <location>
        <begin position="1"/>
        <end position="75"/>
    </location>
</feature>